<evidence type="ECO:0000259" key="1">
    <source>
        <dbReference type="Pfam" id="PF05305"/>
    </source>
</evidence>
<feature type="domain" description="DUF732" evidence="1">
    <location>
        <begin position="82"/>
        <end position="152"/>
    </location>
</feature>
<dbReference type="AlphaFoldDB" id="A0A051UJU4"/>
<gene>
    <name evidence="2" type="ORF">K875_00055</name>
</gene>
<dbReference type="InterPro" id="IPR007969">
    <property type="entry name" value="DUF732"/>
</dbReference>
<protein>
    <recommendedName>
        <fullName evidence="1">DUF732 domain-containing protein</fullName>
    </recommendedName>
</protein>
<evidence type="ECO:0000313" key="2">
    <source>
        <dbReference type="EMBL" id="KBZ69340.1"/>
    </source>
</evidence>
<organism evidence="2 3">
    <name type="scientific">Mycobacterium [tuberculosis] TKK-01-0051</name>
    <dbReference type="NCBI Taxonomy" id="1324261"/>
    <lineage>
        <taxon>Bacteria</taxon>
        <taxon>Bacillati</taxon>
        <taxon>Actinomycetota</taxon>
        <taxon>Actinomycetes</taxon>
        <taxon>Mycobacteriales</taxon>
        <taxon>Mycobacteriaceae</taxon>
        <taxon>Mycobacterium</taxon>
        <taxon>Mycobacterium avium complex (MAC)</taxon>
    </lineage>
</organism>
<proteinExistence type="predicted"/>
<sequence length="170" mass="18717">MKEGRTISSYLDDANLTDNLERGVHQSYALDRGAVRPRLTVGRGRTRPVKHATLLTALIVMAAVGGTTQALAPRAHAMPAPDTEFVYDVMVRRQYNFASPDEAISYGYKICDKVSNGESYAQLMGEVKSDVVPNDEFAANYLVSYAVNLLCPAQIWQLRHSAAGYRPPPE</sequence>
<dbReference type="EMBL" id="JLXW01000001">
    <property type="protein sequence ID" value="KBZ69340.1"/>
    <property type="molecule type" value="Genomic_DNA"/>
</dbReference>
<comment type="caution">
    <text evidence="2">The sequence shown here is derived from an EMBL/GenBank/DDBJ whole genome shotgun (WGS) entry which is preliminary data.</text>
</comment>
<accession>A0A051UJU4</accession>
<dbReference type="RefSeq" id="WP_234009652.1">
    <property type="nucleotide sequence ID" value="NZ_KK328284.1"/>
</dbReference>
<dbReference type="PATRIC" id="fig|1324261.3.peg.57"/>
<name>A0A051UJU4_9MYCO</name>
<evidence type="ECO:0000313" key="3">
    <source>
        <dbReference type="Proteomes" id="UP000025947"/>
    </source>
</evidence>
<dbReference type="Pfam" id="PF05305">
    <property type="entry name" value="DUF732"/>
    <property type="match status" value="1"/>
</dbReference>
<keyword evidence="3" id="KW-1185">Reference proteome</keyword>
<reference evidence="2 3" key="1">
    <citation type="submission" date="2014-04" db="EMBL/GenBank/DDBJ databases">
        <title>The Genome Sequence of Mycobacterium tuberculosis TKK-01-0051.</title>
        <authorList>
            <consortium name="The Broad Institute Genomics Platform"/>
            <consortium name="The Broad Institute Genome Sequencing Center for Infectious Disease"/>
            <person name="Earl A.M."/>
            <person name="Cohen K."/>
            <person name="Pym A."/>
            <person name="Bishai W."/>
            <person name="Maharaj K."/>
            <person name="Desjardins C."/>
            <person name="Abeel T."/>
            <person name="Young S."/>
            <person name="Zeng Q."/>
            <person name="Gargeya S."/>
            <person name="Abouelleil A."/>
            <person name="Alvarado L."/>
            <person name="Chapman S.B."/>
            <person name="Gainer-Dewar J."/>
            <person name="Goldberg J."/>
            <person name="Griggs A."/>
            <person name="Gujja S."/>
            <person name="Hansen M."/>
            <person name="Howarth C."/>
            <person name="Imamovic A."/>
            <person name="Larimer J."/>
            <person name="Murphy C."/>
            <person name="Naylor J."/>
            <person name="Pearson M."/>
            <person name="Poon T.W."/>
            <person name="Priest M."/>
            <person name="Roberts A."/>
            <person name="Saif S."/>
            <person name="Shea T."/>
            <person name="Sykes S."/>
            <person name="Wortman J."/>
            <person name="Nusbaum C."/>
            <person name="Birren B."/>
        </authorList>
    </citation>
    <scope>NUCLEOTIDE SEQUENCE [LARGE SCALE GENOMIC DNA]</scope>
    <source>
        <strain evidence="2 3">TKK-01-0051</strain>
    </source>
</reference>
<dbReference type="HOGENOM" id="CLU_1569032_0_0_11"/>
<dbReference type="Proteomes" id="UP000025947">
    <property type="component" value="Unassembled WGS sequence"/>
</dbReference>